<evidence type="ECO:0000313" key="1">
    <source>
        <dbReference type="EMBL" id="MFC5719654.1"/>
    </source>
</evidence>
<name>A0ABW0YSW7_9ACTN</name>
<sequence length="66" mass="6863">MSFSGTDAATFKGALAAASQQPVWHSATFATLDDAVNFVNTPPAQGAGEVGFSDRPDGQVDLIFFL</sequence>
<keyword evidence="2" id="KW-1185">Reference proteome</keyword>
<dbReference type="RefSeq" id="WP_390314762.1">
    <property type="nucleotide sequence ID" value="NZ_JBHSPB010000003.1"/>
</dbReference>
<evidence type="ECO:0000313" key="2">
    <source>
        <dbReference type="Proteomes" id="UP001596083"/>
    </source>
</evidence>
<proteinExistence type="predicted"/>
<reference evidence="2" key="1">
    <citation type="journal article" date="2019" name="Int. J. Syst. Evol. Microbiol.">
        <title>The Global Catalogue of Microorganisms (GCM) 10K type strain sequencing project: providing services to taxonomists for standard genome sequencing and annotation.</title>
        <authorList>
            <consortium name="The Broad Institute Genomics Platform"/>
            <consortium name="The Broad Institute Genome Sequencing Center for Infectious Disease"/>
            <person name="Wu L."/>
            <person name="Ma J."/>
        </authorList>
    </citation>
    <scope>NUCLEOTIDE SEQUENCE [LARGE SCALE GENOMIC DNA]</scope>
    <source>
        <strain evidence="2">CGMCC 4.7304</strain>
    </source>
</reference>
<dbReference type="EMBL" id="JBHSPB010000003">
    <property type="protein sequence ID" value="MFC5719654.1"/>
    <property type="molecule type" value="Genomic_DNA"/>
</dbReference>
<dbReference type="Proteomes" id="UP001596083">
    <property type="component" value="Unassembled WGS sequence"/>
</dbReference>
<protein>
    <submittedName>
        <fullName evidence="1">Uncharacterized protein</fullName>
    </submittedName>
</protein>
<gene>
    <name evidence="1" type="ORF">ACFP1Z_05605</name>
</gene>
<comment type="caution">
    <text evidence="1">The sequence shown here is derived from an EMBL/GenBank/DDBJ whole genome shotgun (WGS) entry which is preliminary data.</text>
</comment>
<accession>A0ABW0YSW7</accession>
<organism evidence="1 2">
    <name type="scientific">Streptomyces gamaensis</name>
    <dbReference type="NCBI Taxonomy" id="1763542"/>
    <lineage>
        <taxon>Bacteria</taxon>
        <taxon>Bacillati</taxon>
        <taxon>Actinomycetota</taxon>
        <taxon>Actinomycetes</taxon>
        <taxon>Kitasatosporales</taxon>
        <taxon>Streptomycetaceae</taxon>
        <taxon>Streptomyces</taxon>
    </lineage>
</organism>